<name>A0A8H9IGS0_9BURK</name>
<comment type="caution">
    <text evidence="1">The sequence shown here is derived from an EMBL/GenBank/DDBJ whole genome shotgun (WGS) entry which is preliminary data.</text>
</comment>
<dbReference type="Gene3D" id="1.10.10.10">
    <property type="entry name" value="Winged helix-like DNA-binding domain superfamily/Winged helix DNA-binding domain"/>
    <property type="match status" value="1"/>
</dbReference>
<accession>A0A8H9IGS0</accession>
<organism evidence="1 2">
    <name type="scientific">Alcaligenes pakistanensis</name>
    <dbReference type="NCBI Taxonomy" id="1482717"/>
    <lineage>
        <taxon>Bacteria</taxon>
        <taxon>Pseudomonadati</taxon>
        <taxon>Pseudomonadota</taxon>
        <taxon>Betaproteobacteria</taxon>
        <taxon>Burkholderiales</taxon>
        <taxon>Alcaligenaceae</taxon>
        <taxon>Alcaligenes</taxon>
    </lineage>
</organism>
<keyword evidence="2" id="KW-1185">Reference proteome</keyword>
<dbReference type="InterPro" id="IPR036390">
    <property type="entry name" value="WH_DNA-bd_sf"/>
</dbReference>
<dbReference type="Proteomes" id="UP000608923">
    <property type="component" value="Unassembled WGS sequence"/>
</dbReference>
<dbReference type="AlphaFoldDB" id="A0A8H9IGS0"/>
<protein>
    <recommendedName>
        <fullName evidence="3">MarR family transcriptional regulator</fullName>
    </recommendedName>
</protein>
<evidence type="ECO:0008006" key="3">
    <source>
        <dbReference type="Google" id="ProtNLM"/>
    </source>
</evidence>
<reference evidence="2" key="1">
    <citation type="journal article" date="2019" name="Int. J. Syst. Evol. Microbiol.">
        <title>The Global Catalogue of Microorganisms (GCM) 10K type strain sequencing project: providing services to taxonomists for standard genome sequencing and annotation.</title>
        <authorList>
            <consortium name="The Broad Institute Genomics Platform"/>
            <consortium name="The Broad Institute Genome Sequencing Center for Infectious Disease"/>
            <person name="Wu L."/>
            <person name="Ma J."/>
        </authorList>
    </citation>
    <scope>NUCLEOTIDE SEQUENCE [LARGE SCALE GENOMIC DNA]</scope>
    <source>
        <strain evidence="2">KCTC 42083</strain>
    </source>
</reference>
<dbReference type="SUPFAM" id="SSF46785">
    <property type="entry name" value="Winged helix' DNA-binding domain"/>
    <property type="match status" value="1"/>
</dbReference>
<dbReference type="InterPro" id="IPR036388">
    <property type="entry name" value="WH-like_DNA-bd_sf"/>
</dbReference>
<dbReference type="EMBL" id="BMZN01000001">
    <property type="protein sequence ID" value="GHC39032.1"/>
    <property type="molecule type" value="Genomic_DNA"/>
</dbReference>
<evidence type="ECO:0000313" key="2">
    <source>
        <dbReference type="Proteomes" id="UP000608923"/>
    </source>
</evidence>
<sequence>MVAESMGMTRQGAQKRLNKLAEDNLVNPLLNPRHDRSPIWELSPKGAETYKSIMSRYEVWLQMLLPKFESTNADFLSTSRLLLELENALKQTDIQHDVLSAIPGKPKPHRTKTS</sequence>
<evidence type="ECO:0000313" key="1">
    <source>
        <dbReference type="EMBL" id="GHC39032.1"/>
    </source>
</evidence>
<gene>
    <name evidence="1" type="ORF">GCM10010096_06250</name>
</gene>
<proteinExistence type="predicted"/>